<dbReference type="InterPro" id="IPR059220">
    <property type="entry name" value="AbiEi"/>
</dbReference>
<evidence type="ECO:0000313" key="2">
    <source>
        <dbReference type="EMBL" id="SDN40148.1"/>
    </source>
</evidence>
<organism evidence="2 3">
    <name type="scientific">Pseudomonas arsenicoxydans</name>
    <dbReference type="NCBI Taxonomy" id="702115"/>
    <lineage>
        <taxon>Bacteria</taxon>
        <taxon>Pseudomonadati</taxon>
        <taxon>Pseudomonadota</taxon>
        <taxon>Gammaproteobacteria</taxon>
        <taxon>Pseudomonadales</taxon>
        <taxon>Pseudomonadaceae</taxon>
        <taxon>Pseudomonas</taxon>
    </lineage>
</organism>
<protein>
    <recommendedName>
        <fullName evidence="1">AbiEi antitoxin N-terminal domain-containing protein</fullName>
    </recommendedName>
</protein>
<dbReference type="NCBIfam" id="NF047376">
    <property type="entry name" value="TAA_AbiEi"/>
    <property type="match status" value="1"/>
</dbReference>
<proteinExistence type="predicted"/>
<evidence type="ECO:0000313" key="3">
    <source>
        <dbReference type="Proteomes" id="UP000198827"/>
    </source>
</evidence>
<dbReference type="Proteomes" id="UP000198827">
    <property type="component" value="Chromosome I"/>
</dbReference>
<dbReference type="Pfam" id="PF13338">
    <property type="entry name" value="AbiEi_4"/>
    <property type="match status" value="1"/>
</dbReference>
<dbReference type="InterPro" id="IPR025159">
    <property type="entry name" value="AbiEi_N"/>
</dbReference>
<dbReference type="EMBL" id="LT629705">
    <property type="protein sequence ID" value="SDN40148.1"/>
    <property type="molecule type" value="Genomic_DNA"/>
</dbReference>
<dbReference type="AlphaFoldDB" id="A0A1H0B3D2"/>
<dbReference type="OrthoDB" id="3235173at2"/>
<accession>A0A1H0B3D2</accession>
<gene>
    <name evidence="2" type="ORF">SAMN04489798_0208</name>
</gene>
<evidence type="ECO:0000259" key="1">
    <source>
        <dbReference type="Pfam" id="PF13338"/>
    </source>
</evidence>
<reference evidence="2 3" key="1">
    <citation type="submission" date="2016-10" db="EMBL/GenBank/DDBJ databases">
        <authorList>
            <person name="de Groot N.N."/>
        </authorList>
    </citation>
    <scope>NUCLEOTIDE SEQUENCE [LARGE SCALE GENOMIC DNA]</scope>
    <source>
        <strain evidence="2 3">CECT 7543</strain>
    </source>
</reference>
<name>A0A1H0B3D2_9PSED</name>
<feature type="domain" description="AbiEi antitoxin N-terminal" evidence="1">
    <location>
        <begin position="16"/>
        <end position="69"/>
    </location>
</feature>
<dbReference type="RefSeq" id="WP_090175788.1">
    <property type="nucleotide sequence ID" value="NZ_LT629705.1"/>
</dbReference>
<sequence length="189" mass="21432">MYPHSKSNQPMGRLLQQLTRLASEERYLFTPDDLRALVPDISEGAYKTLLSRAASDGHLTRVCRGLYLFEAAKPSSGLVLFHAAARLRAMQFNYISLETVLSDCGVISQIPINWISLMSSGRSSTISCGRWGTIEFVHTRQKPQDLVDQVHYDARCRLWRATPQQALRDMKAAKRNMDLIDWSVANEFV</sequence>